<feature type="compositionally biased region" description="Pro residues" evidence="1">
    <location>
        <begin position="46"/>
        <end position="55"/>
    </location>
</feature>
<feature type="region of interest" description="Disordered" evidence="1">
    <location>
        <begin position="194"/>
        <end position="217"/>
    </location>
</feature>
<organism evidence="2">
    <name type="scientific">Prunus dulcis</name>
    <name type="common">Almond</name>
    <name type="synonym">Amygdalus dulcis</name>
    <dbReference type="NCBI Taxonomy" id="3755"/>
    <lineage>
        <taxon>Eukaryota</taxon>
        <taxon>Viridiplantae</taxon>
        <taxon>Streptophyta</taxon>
        <taxon>Embryophyta</taxon>
        <taxon>Tracheophyta</taxon>
        <taxon>Spermatophyta</taxon>
        <taxon>Magnoliopsida</taxon>
        <taxon>eudicotyledons</taxon>
        <taxon>Gunneridae</taxon>
        <taxon>Pentapetalae</taxon>
        <taxon>rosids</taxon>
        <taxon>fabids</taxon>
        <taxon>Rosales</taxon>
        <taxon>Rosaceae</taxon>
        <taxon>Amygdaloideae</taxon>
        <taxon>Amygdaleae</taxon>
        <taxon>Prunus</taxon>
    </lineage>
</organism>
<reference evidence="2" key="1">
    <citation type="journal article" date="2019" name="Science">
        <title>Mutation of a bHLH transcription factor allowed almond domestication.</title>
        <authorList>
            <person name="Sanchez-Perez R."/>
            <person name="Pavan S."/>
            <person name="Mazzeo R."/>
            <person name="Moldovan C."/>
            <person name="Aiese Cigliano R."/>
            <person name="Del Cueto J."/>
            <person name="Ricciardi F."/>
            <person name="Lotti C."/>
            <person name="Ricciardi L."/>
            <person name="Dicenta F."/>
            <person name="Lopez-Marques R.L."/>
            <person name="Lindberg Moller B."/>
        </authorList>
    </citation>
    <scope>NUCLEOTIDE SEQUENCE</scope>
</reference>
<gene>
    <name evidence="2" type="ORF">Prudu_006455</name>
</gene>
<evidence type="ECO:0000313" key="2">
    <source>
        <dbReference type="EMBL" id="BBG97356.1"/>
    </source>
</evidence>
<dbReference type="EMBL" id="AP019298">
    <property type="protein sequence ID" value="BBG97356.1"/>
    <property type="molecule type" value="Genomic_DNA"/>
</dbReference>
<feature type="region of interest" description="Disordered" evidence="1">
    <location>
        <begin position="17"/>
        <end position="59"/>
    </location>
</feature>
<sequence length="245" mass="26583">MEDTTFPLTTFSTCQTTTFSLPPLPPPTPLTSTRRHLRTSTSAPPSSTPPPPPTSPTTSVYPVMTWRNWSGCRASWTTPSPTSHHQRLRLRVLPKRHVVLVSEPSSHQSLKMGWPTRAQRLTGEAQERAIGSFSVALQAAPVRALRLGEDAAVAGGSNGPQDAVQRLWCPIQVGSARARVPTRSKPNVRADSALQLASEGSGAPSPERGFSAAATREQHQPKQQFYLHRMSIKCAEVSCTCQCLS</sequence>
<accession>A0A4Y1QZQ5</accession>
<protein>
    <submittedName>
        <fullName evidence="2">GATA transcription factor 4</fullName>
    </submittedName>
</protein>
<name>A0A4Y1QZQ5_PRUDU</name>
<evidence type="ECO:0000256" key="1">
    <source>
        <dbReference type="SAM" id="MobiDB-lite"/>
    </source>
</evidence>
<dbReference type="AlphaFoldDB" id="A0A4Y1QZQ5"/>
<proteinExistence type="predicted"/>